<dbReference type="VEuPathDB" id="FungiDB:CLCR_01012"/>
<gene>
    <name evidence="1" type="ORF">CLCR_01012</name>
</gene>
<protein>
    <submittedName>
        <fullName evidence="1">Uncharacterized protein</fullName>
    </submittedName>
</protein>
<dbReference type="EMBL" id="LGRB01000004">
    <property type="protein sequence ID" value="OCT54401.1"/>
    <property type="molecule type" value="Genomic_DNA"/>
</dbReference>
<organism evidence="1 2">
    <name type="scientific">Cladophialophora carrionii</name>
    <dbReference type="NCBI Taxonomy" id="86049"/>
    <lineage>
        <taxon>Eukaryota</taxon>
        <taxon>Fungi</taxon>
        <taxon>Dikarya</taxon>
        <taxon>Ascomycota</taxon>
        <taxon>Pezizomycotina</taxon>
        <taxon>Eurotiomycetes</taxon>
        <taxon>Chaetothyriomycetidae</taxon>
        <taxon>Chaetothyriales</taxon>
        <taxon>Herpotrichiellaceae</taxon>
        <taxon>Cladophialophora</taxon>
    </lineage>
</organism>
<evidence type="ECO:0000313" key="1">
    <source>
        <dbReference type="EMBL" id="OCT54401.1"/>
    </source>
</evidence>
<name>A0A1C1D124_9EURO</name>
<evidence type="ECO:0000313" key="2">
    <source>
        <dbReference type="Proteomes" id="UP000094526"/>
    </source>
</evidence>
<dbReference type="Proteomes" id="UP000094526">
    <property type="component" value="Unassembled WGS sequence"/>
</dbReference>
<proteinExistence type="predicted"/>
<sequence>MAVTLQQLNSYYHLSGGKEKSILVLAPSPPTGGLAGGCLVERASMGFLMPSPHLASPEALQRSQNSKLTHGRGNNGSLIDAFAVLVEVTRI</sequence>
<accession>A0A1C1D124</accession>
<keyword evidence="2" id="KW-1185">Reference proteome</keyword>
<dbReference type="AlphaFoldDB" id="A0A1C1D124"/>
<reference evidence="2" key="1">
    <citation type="submission" date="2015-07" db="EMBL/GenBank/DDBJ databases">
        <authorList>
            <person name="Teixeira M.M."/>
            <person name="Souza R.C."/>
            <person name="Almeida L.G."/>
            <person name="Vicente V.A."/>
            <person name="de Hoog S."/>
            <person name="Bocca A.L."/>
            <person name="de Almeida S.R."/>
            <person name="Vasconcelos A.T."/>
            <person name="Felipe M.S."/>
        </authorList>
    </citation>
    <scope>NUCLEOTIDE SEQUENCE [LARGE SCALE GENOMIC DNA]</scope>
    <source>
        <strain evidence="2">KSF</strain>
    </source>
</reference>
<comment type="caution">
    <text evidence="1">The sequence shown here is derived from an EMBL/GenBank/DDBJ whole genome shotgun (WGS) entry which is preliminary data.</text>
</comment>